<evidence type="ECO:0000313" key="2">
    <source>
        <dbReference type="Proteomes" id="UP000182259"/>
    </source>
</evidence>
<protein>
    <submittedName>
        <fullName evidence="1">CIC11C00000002391</fullName>
    </submittedName>
</protein>
<gene>
    <name evidence="1" type="ORF">SAMEA4029009_CIC11G00000002391</name>
</gene>
<dbReference type="AlphaFoldDB" id="A0A1L0DNG5"/>
<dbReference type="Proteomes" id="UP000182259">
    <property type="component" value="Chromosome VI"/>
</dbReference>
<reference evidence="1 2" key="1">
    <citation type="submission" date="2016-10" db="EMBL/GenBank/DDBJ databases">
        <authorList>
            <person name="de Groot N.N."/>
        </authorList>
    </citation>
    <scope>NUCLEOTIDE SEQUENCE [LARGE SCALE GENOMIC DNA]</scope>
    <source>
        <strain evidence="1 2">PYCC 4715</strain>
    </source>
</reference>
<dbReference type="EMBL" id="LT635769">
    <property type="protein sequence ID" value="SGZ58116.1"/>
    <property type="molecule type" value="Genomic_DNA"/>
</dbReference>
<accession>A0A1L0DNG5</accession>
<proteinExistence type="predicted"/>
<organism evidence="1 2">
    <name type="scientific">Sungouiella intermedia</name>
    <dbReference type="NCBI Taxonomy" id="45354"/>
    <lineage>
        <taxon>Eukaryota</taxon>
        <taxon>Fungi</taxon>
        <taxon>Dikarya</taxon>
        <taxon>Ascomycota</taxon>
        <taxon>Saccharomycotina</taxon>
        <taxon>Pichiomycetes</taxon>
        <taxon>Metschnikowiaceae</taxon>
        <taxon>Sungouiella</taxon>
    </lineage>
</organism>
<name>A0A1L0DNG5_9ASCO</name>
<evidence type="ECO:0000313" key="1">
    <source>
        <dbReference type="EMBL" id="SGZ58116.1"/>
    </source>
</evidence>
<sequence length="64" mass="7185">MVRENKVQVIAEVKSQIVTSWDAYHIRKDISFVPEVSIVIVQQGWSDRARARAENVVSNTTGDG</sequence>